<organism evidence="1 2">
    <name type="scientific">Methylocella silvestris (strain DSM 15510 / CIP 108128 / LMG 27833 / NCIMB 13906 / BL2)</name>
    <dbReference type="NCBI Taxonomy" id="395965"/>
    <lineage>
        <taxon>Bacteria</taxon>
        <taxon>Pseudomonadati</taxon>
        <taxon>Pseudomonadota</taxon>
        <taxon>Alphaproteobacteria</taxon>
        <taxon>Hyphomicrobiales</taxon>
        <taxon>Beijerinckiaceae</taxon>
        <taxon>Methylocella</taxon>
    </lineage>
</organism>
<dbReference type="EMBL" id="CP001280">
    <property type="protein sequence ID" value="ACK50144.1"/>
    <property type="molecule type" value="Genomic_DNA"/>
</dbReference>
<dbReference type="HOGENOM" id="CLU_1925130_0_0_5"/>
<accession>B8EPD9</accession>
<name>B8EPD9_METSB</name>
<dbReference type="Proteomes" id="UP000002257">
    <property type="component" value="Chromosome"/>
</dbReference>
<proteinExistence type="predicted"/>
<sequence>MRGFDEGLRRRVATGTVFSLERFPGAPAARFAALFQARPPRGSRRHENKIMAGYVDPNGLSQSAGVLAAVRSHGKGFALEVVRCHSRYLAGDHERLDGSGRSYYATSVATIVFSPPTGAPWFAVVSLAQEW</sequence>
<evidence type="ECO:0000313" key="1">
    <source>
        <dbReference type="EMBL" id="ACK50144.1"/>
    </source>
</evidence>
<dbReference type="AlphaFoldDB" id="B8EPD9"/>
<keyword evidence="2" id="KW-1185">Reference proteome</keyword>
<dbReference type="KEGG" id="msl:Msil_1175"/>
<dbReference type="STRING" id="395965.Msil_1175"/>
<gene>
    <name evidence="1" type="ordered locus">Msil_1175</name>
</gene>
<reference evidence="1 2" key="1">
    <citation type="journal article" date="2010" name="J. Bacteriol.">
        <title>Complete genome sequence of the aerobic facultative methanotroph Methylocella silvestris BL2.</title>
        <authorList>
            <person name="Chen Y."/>
            <person name="Crombie A."/>
            <person name="Rahman M.T."/>
            <person name="Dedysh S.N."/>
            <person name="Liesack W."/>
            <person name="Stott M.B."/>
            <person name="Alam M."/>
            <person name="Theisen A.R."/>
            <person name="Murrell J.C."/>
            <person name="Dunfield P.F."/>
        </authorList>
    </citation>
    <scope>NUCLEOTIDE SEQUENCE [LARGE SCALE GENOMIC DNA]</scope>
    <source>
        <strain evidence="2">DSM 15510 / CIP 108128 / LMG 27833 / NCIMB 13906 / BL2</strain>
    </source>
</reference>
<protein>
    <submittedName>
        <fullName evidence="1">Uncharacterized protein</fullName>
    </submittedName>
</protein>
<evidence type="ECO:0000313" key="2">
    <source>
        <dbReference type="Proteomes" id="UP000002257"/>
    </source>
</evidence>